<keyword evidence="4" id="KW-0067">ATP-binding</keyword>
<evidence type="ECO:0000256" key="2">
    <source>
        <dbReference type="ARBA" id="ARBA00022801"/>
    </source>
</evidence>
<dbReference type="GO" id="GO:0003676">
    <property type="term" value="F:nucleic acid binding"/>
    <property type="evidence" value="ECO:0007669"/>
    <property type="project" value="InterPro"/>
</dbReference>
<accession>A0A9K3GFF8</accession>
<dbReference type="GO" id="GO:0016787">
    <property type="term" value="F:hydrolase activity"/>
    <property type="evidence" value="ECO:0007669"/>
    <property type="project" value="UniProtKB-KW"/>
</dbReference>
<dbReference type="CDD" id="cd18795">
    <property type="entry name" value="SF2_C_Ski2"/>
    <property type="match status" value="1"/>
</dbReference>
<dbReference type="PANTHER" id="PTHR47961:SF13">
    <property type="entry name" value="ACTIVATING SIGNAL COINTEGRATOR 1 COMPLEX SUBUNIT 3"/>
    <property type="match status" value="1"/>
</dbReference>
<comment type="caution">
    <text evidence="8">The sequence shown here is derived from an EMBL/GenBank/DDBJ whole genome shotgun (WGS) entry which is preliminary data.</text>
</comment>
<feature type="non-terminal residue" evidence="8">
    <location>
        <position position="1"/>
    </location>
</feature>
<dbReference type="EMBL" id="BDIP01000122">
    <property type="protein sequence ID" value="GIQ80201.1"/>
    <property type="molecule type" value="Genomic_DNA"/>
</dbReference>
<dbReference type="GO" id="GO:0004386">
    <property type="term" value="F:helicase activity"/>
    <property type="evidence" value="ECO:0007669"/>
    <property type="project" value="UniProtKB-KW"/>
</dbReference>
<dbReference type="Pfam" id="PF00270">
    <property type="entry name" value="DEAD"/>
    <property type="match status" value="1"/>
</dbReference>
<evidence type="ECO:0000256" key="5">
    <source>
        <dbReference type="SAM" id="MobiDB-lite"/>
    </source>
</evidence>
<dbReference type="InterPro" id="IPR014001">
    <property type="entry name" value="Helicase_ATP-bd"/>
</dbReference>
<evidence type="ECO:0000313" key="9">
    <source>
        <dbReference type="Proteomes" id="UP000265618"/>
    </source>
</evidence>
<keyword evidence="1" id="KW-0547">Nucleotide-binding</keyword>
<dbReference type="PROSITE" id="PS51192">
    <property type="entry name" value="HELICASE_ATP_BIND_1"/>
    <property type="match status" value="1"/>
</dbReference>
<proteinExistence type="predicted"/>
<evidence type="ECO:0000259" key="6">
    <source>
        <dbReference type="PROSITE" id="PS51192"/>
    </source>
</evidence>
<dbReference type="Pfam" id="PF00271">
    <property type="entry name" value="Helicase_C"/>
    <property type="match status" value="1"/>
</dbReference>
<evidence type="ECO:0000256" key="3">
    <source>
        <dbReference type="ARBA" id="ARBA00022806"/>
    </source>
</evidence>
<protein>
    <submittedName>
        <fullName evidence="8">Uncharacterized protein</fullName>
    </submittedName>
</protein>
<organism evidence="8 9">
    <name type="scientific">Kipferlia bialata</name>
    <dbReference type="NCBI Taxonomy" id="797122"/>
    <lineage>
        <taxon>Eukaryota</taxon>
        <taxon>Metamonada</taxon>
        <taxon>Carpediemonas-like organisms</taxon>
        <taxon>Kipferlia</taxon>
    </lineage>
</organism>
<evidence type="ECO:0000313" key="8">
    <source>
        <dbReference type="EMBL" id="GIQ80201.1"/>
    </source>
</evidence>
<reference evidence="8 9" key="1">
    <citation type="journal article" date="2018" name="PLoS ONE">
        <title>The draft genome of Kipferlia bialata reveals reductive genome evolution in fornicate parasites.</title>
        <authorList>
            <person name="Tanifuji G."/>
            <person name="Takabayashi S."/>
            <person name="Kume K."/>
            <person name="Takagi M."/>
            <person name="Nakayama T."/>
            <person name="Kamikawa R."/>
            <person name="Inagaki Y."/>
            <person name="Hashimoto T."/>
        </authorList>
    </citation>
    <scope>NUCLEOTIDE SEQUENCE [LARGE SCALE GENOMIC DNA]</scope>
    <source>
        <strain evidence="8">NY0173</strain>
    </source>
</reference>
<keyword evidence="9" id="KW-1185">Reference proteome</keyword>
<dbReference type="Proteomes" id="UP000265618">
    <property type="component" value="Unassembled WGS sequence"/>
</dbReference>
<dbReference type="GO" id="GO:0005524">
    <property type="term" value="F:ATP binding"/>
    <property type="evidence" value="ECO:0007669"/>
    <property type="project" value="UniProtKB-KW"/>
</dbReference>
<dbReference type="PANTHER" id="PTHR47961">
    <property type="entry name" value="DNA POLYMERASE THETA, PUTATIVE (AFU_ORTHOLOGUE AFUA_1G05260)-RELATED"/>
    <property type="match status" value="1"/>
</dbReference>
<evidence type="ECO:0000256" key="4">
    <source>
        <dbReference type="ARBA" id="ARBA00022840"/>
    </source>
</evidence>
<feature type="region of interest" description="Disordered" evidence="5">
    <location>
        <begin position="387"/>
        <end position="424"/>
    </location>
</feature>
<dbReference type="SUPFAM" id="SSF52540">
    <property type="entry name" value="P-loop containing nucleoside triphosphate hydrolases"/>
    <property type="match status" value="1"/>
</dbReference>
<dbReference type="InterPro" id="IPR011545">
    <property type="entry name" value="DEAD/DEAH_box_helicase_dom"/>
</dbReference>
<gene>
    <name evidence="8" type="ORF">KIPB_000960</name>
</gene>
<dbReference type="InterPro" id="IPR027417">
    <property type="entry name" value="P-loop_NTPase"/>
</dbReference>
<dbReference type="PROSITE" id="PS51194">
    <property type="entry name" value="HELICASE_CTER"/>
    <property type="match status" value="1"/>
</dbReference>
<name>A0A9K3GFF8_9EUKA</name>
<feature type="domain" description="Helicase C-terminal" evidence="7">
    <location>
        <begin position="428"/>
        <end position="622"/>
    </location>
</feature>
<dbReference type="InterPro" id="IPR050474">
    <property type="entry name" value="Hel308_SKI2-like"/>
</dbReference>
<dbReference type="OrthoDB" id="5575at2759"/>
<dbReference type="AlphaFoldDB" id="A0A9K3GFF8"/>
<dbReference type="FunFam" id="3.40.50.300:FF:003287">
    <property type="entry name" value="U5 small nuclear ribonucleoprotein 200 kDa helicase"/>
    <property type="match status" value="1"/>
</dbReference>
<dbReference type="SMART" id="SM00490">
    <property type="entry name" value="HELICc"/>
    <property type="match status" value="1"/>
</dbReference>
<evidence type="ECO:0000256" key="1">
    <source>
        <dbReference type="ARBA" id="ARBA00022741"/>
    </source>
</evidence>
<keyword evidence="3" id="KW-0347">Helicase</keyword>
<sequence length="629" mass="69656">PNSALQEPLLELLSFSALEYDFISTLLSKRQEYVALAAASDSVTEEPTWAEVEQQNAMAQFSNAKVQSQAPRQGKARALDLRESVPVQRPQGGGGIDTFRIAGAATADIVLPEGTEQTSTEQYDSIYVPASTEPHSMERTPLSCFPLWTHGAFPPEVKSLNPMQSQVYNDVFNNSGNVIVAAPTGAGKTMVALLAILREIRESIGIEEEGEGEGEREGEAMARDAFGNMLIVYITPMKALATEITGKFQKSLGYLSGSVMEVTGDTQLSGMELQKVNVMVCTPEKWDVLGRRAVGEDSPLNRQTLLILDEVHLLGTGRGAVIETLVMRTLQHTEITQKPIRIMALSATVPNVNDVAEFLRIPETSRHVFGPEWRPIPLAQRFIGVKDPKATNRKREREMARERDPMAEESAADRKRKERQQRMGEDEVMDSIVLDIVREEVMKGRQCLVFLHSRAGTTNMCQYLMGQDIPGIDNIDPHLKQQRSRIAAKCRNPDLGPLLQEGFGFHNAGLARSDRLNVEKLFRDGALRVLSCTATLAWGVNLPAHTVIIRGTDVYSSEKGGMIDLNILDVQQIFGRAGRPQFQAEGYGVLITKQAKLPQYMRQLLNQAPLESVMISHLTDILNAEIYTY</sequence>
<dbReference type="Gene3D" id="3.40.50.300">
    <property type="entry name" value="P-loop containing nucleotide triphosphate hydrolases"/>
    <property type="match status" value="2"/>
</dbReference>
<evidence type="ECO:0000259" key="7">
    <source>
        <dbReference type="PROSITE" id="PS51194"/>
    </source>
</evidence>
<dbReference type="SMART" id="SM00487">
    <property type="entry name" value="DEXDc"/>
    <property type="match status" value="1"/>
</dbReference>
<keyword evidence="2" id="KW-0378">Hydrolase</keyword>
<feature type="domain" description="Helicase ATP-binding" evidence="6">
    <location>
        <begin position="169"/>
        <end position="367"/>
    </location>
</feature>
<dbReference type="InterPro" id="IPR001650">
    <property type="entry name" value="Helicase_C-like"/>
</dbReference>